<dbReference type="AlphaFoldDB" id="A0A423WJ51"/>
<evidence type="ECO:0000259" key="3">
    <source>
        <dbReference type="Pfam" id="PF19343"/>
    </source>
</evidence>
<protein>
    <recommendedName>
        <fullName evidence="3">HAM1-like N-terminal domain-containing protein</fullName>
    </recommendedName>
</protein>
<feature type="region of interest" description="Disordered" evidence="1">
    <location>
        <begin position="203"/>
        <end position="232"/>
    </location>
</feature>
<dbReference type="Proteomes" id="UP000284375">
    <property type="component" value="Unassembled WGS sequence"/>
</dbReference>
<organism evidence="4 5">
    <name type="scientific">Cytospora chrysosperma</name>
    <name type="common">Cytospora canker fungus</name>
    <name type="synonym">Sphaeria chrysosperma</name>
    <dbReference type="NCBI Taxonomy" id="252740"/>
    <lineage>
        <taxon>Eukaryota</taxon>
        <taxon>Fungi</taxon>
        <taxon>Dikarya</taxon>
        <taxon>Ascomycota</taxon>
        <taxon>Pezizomycotina</taxon>
        <taxon>Sordariomycetes</taxon>
        <taxon>Sordariomycetidae</taxon>
        <taxon>Diaporthales</taxon>
        <taxon>Cytosporaceae</taxon>
        <taxon>Cytospora</taxon>
    </lineage>
</organism>
<dbReference type="InterPro" id="IPR045967">
    <property type="entry name" value="HAM1-like_N"/>
</dbReference>
<evidence type="ECO:0000256" key="2">
    <source>
        <dbReference type="SAM" id="SignalP"/>
    </source>
</evidence>
<evidence type="ECO:0000313" key="4">
    <source>
        <dbReference type="EMBL" id="ROW03444.1"/>
    </source>
</evidence>
<dbReference type="PANTHER" id="PTHR31138:SF4">
    <property type="entry name" value="DUF5923 DOMAIN-CONTAINING PROTEIN"/>
    <property type="match status" value="1"/>
</dbReference>
<sequence length="758" mass="85398">MESLTEVLSVFCWCLPCFTTPGDDDGDREPLLPQYRNDTVLQRELHQKLHTYQMLRAMSQGFMPSNEQVIINLRTLLAADVLNPDNQDLSDSGRALVHYTKVWLKQFMDLLQHKNGHDQIQDFIWYLSKARVSIDMVDIANRTAKAKSKAQTAVAYKSLQTVGTLLLTNSDFRIFLSDLNTIGREVFRDTAFSLSDVSLQAAHRLEPSREEEKTLKKTGADDGPAPSSQELQGNVTEVAKVVAEGAAEVAQEAEHSFVDKITGDEKSTLLYRLKQAVTKLRGRADYSDSVSTLATLLQRYAFVYSHFLEETATTAGRDIDTNPETERAVRNFWTFIVSFGDAQEWQELEKRFKQVVEHGKSDPQFDQLVRQSGNAVQEMLTDPGFFEHAEERFQDLRAQSRQLSTNSALREDIDGLLAKLQSTFLSVVRDTDVANLIQTSTYIAKILSPTHHYTNTELVTDAINVFVPMVIQGIQYVPIPRLEVSTPEVDLLLENLILEPGITVNHTSFLPYKLRVETRNNFEIWKARTRTASSIESLMTIKIDGMSIRAQEMGFWLRAHAGLLQLSDEGIASFELDEKGIDIEIDIEIGKERLESILTLRDVRVHIHKLDYQLRKSKLAFAAAALKPLILPIVRSAIQTQMSTAIGDLMHAANRELLFARERLRATRIADPQDLWTFIKAVAARLVPEDDPDLYTRVGVGEPGKGVFKGVYAPGSVVKVWNEEAAQAKQRIREGEAEGWRNSIFDVLTTSLQGVPFS</sequence>
<name>A0A423WJ51_CYTCH</name>
<proteinExistence type="predicted"/>
<evidence type="ECO:0000313" key="5">
    <source>
        <dbReference type="Proteomes" id="UP000284375"/>
    </source>
</evidence>
<feature type="signal peptide" evidence="2">
    <location>
        <begin position="1"/>
        <end position="19"/>
    </location>
</feature>
<gene>
    <name evidence="4" type="ORF">VSDG_01536</name>
</gene>
<evidence type="ECO:0000256" key="1">
    <source>
        <dbReference type="SAM" id="MobiDB-lite"/>
    </source>
</evidence>
<reference evidence="4 5" key="1">
    <citation type="submission" date="2015-09" db="EMBL/GenBank/DDBJ databases">
        <title>Host preference determinants of Valsa canker pathogens revealed by comparative genomics.</title>
        <authorList>
            <person name="Yin Z."/>
            <person name="Huang L."/>
        </authorList>
    </citation>
    <scope>NUCLEOTIDE SEQUENCE [LARGE SCALE GENOMIC DNA]</scope>
    <source>
        <strain evidence="4 5">YSFL</strain>
    </source>
</reference>
<keyword evidence="5" id="KW-1185">Reference proteome</keyword>
<accession>A0A423WJ51</accession>
<comment type="caution">
    <text evidence="4">The sequence shown here is derived from an EMBL/GenBank/DDBJ whole genome shotgun (WGS) entry which is preliminary data.</text>
</comment>
<dbReference type="OrthoDB" id="5407957at2759"/>
<feature type="chain" id="PRO_5019176253" description="HAM1-like N-terminal domain-containing protein" evidence="2">
    <location>
        <begin position="20"/>
        <end position="758"/>
    </location>
</feature>
<feature type="compositionally biased region" description="Basic and acidic residues" evidence="1">
    <location>
        <begin position="203"/>
        <end position="220"/>
    </location>
</feature>
<dbReference type="Pfam" id="PF19343">
    <property type="entry name" value="HAM1_N"/>
    <property type="match status" value="1"/>
</dbReference>
<dbReference type="SUPFAM" id="SSF55394">
    <property type="entry name" value="Bactericidal permeability-increasing protein, BPI"/>
    <property type="match status" value="1"/>
</dbReference>
<dbReference type="InterPro" id="IPR017943">
    <property type="entry name" value="Bactericidal_perm-incr_a/b_dom"/>
</dbReference>
<dbReference type="GO" id="GO:0008289">
    <property type="term" value="F:lipid binding"/>
    <property type="evidence" value="ECO:0007669"/>
    <property type="project" value="InterPro"/>
</dbReference>
<dbReference type="STRING" id="252740.A0A423WJ51"/>
<keyword evidence="2" id="KW-0732">Signal</keyword>
<feature type="domain" description="HAM1-like N-terminal" evidence="3">
    <location>
        <begin position="217"/>
        <end position="589"/>
    </location>
</feature>
<dbReference type="PANTHER" id="PTHR31138">
    <property type="entry name" value="CHROMOSOME 19, WHOLE GENOME SHOTGUN SEQUENCE"/>
    <property type="match status" value="1"/>
</dbReference>
<dbReference type="EMBL" id="LJZO01000003">
    <property type="protein sequence ID" value="ROW03444.1"/>
    <property type="molecule type" value="Genomic_DNA"/>
</dbReference>